<evidence type="ECO:0000313" key="1">
    <source>
        <dbReference type="EMBL" id="KKN72692.1"/>
    </source>
</evidence>
<dbReference type="EMBL" id="LAZR01000357">
    <property type="protein sequence ID" value="KKN72692.1"/>
    <property type="molecule type" value="Genomic_DNA"/>
</dbReference>
<reference evidence="1" key="1">
    <citation type="journal article" date="2015" name="Nature">
        <title>Complex archaea that bridge the gap between prokaryotes and eukaryotes.</title>
        <authorList>
            <person name="Spang A."/>
            <person name="Saw J.H."/>
            <person name="Jorgensen S.L."/>
            <person name="Zaremba-Niedzwiedzka K."/>
            <person name="Martijn J."/>
            <person name="Lind A.E."/>
            <person name="van Eijk R."/>
            <person name="Schleper C."/>
            <person name="Guy L."/>
            <person name="Ettema T.J."/>
        </authorList>
    </citation>
    <scope>NUCLEOTIDE SEQUENCE</scope>
</reference>
<sequence length="160" mass="18266">MPRGYTQARFHNAKGEMIDTTEMPTNRIFPTLSVPSTLALTKKLNSDTISFVEAHKPNHWFAYHVKTFEKRAPSSGPGVDYYFVEERIVARCAALTKQGKHCKNEAEKGSMFCHSAHRPEKGSFPLIDDPFLIYEFEEIAALVDLNPIYEKLKKNMNNEV</sequence>
<organism evidence="1">
    <name type="scientific">marine sediment metagenome</name>
    <dbReference type="NCBI Taxonomy" id="412755"/>
    <lineage>
        <taxon>unclassified sequences</taxon>
        <taxon>metagenomes</taxon>
        <taxon>ecological metagenomes</taxon>
    </lineage>
</organism>
<name>A0A0F9TCN8_9ZZZZ</name>
<dbReference type="AlphaFoldDB" id="A0A0F9TCN8"/>
<protein>
    <submittedName>
        <fullName evidence="1">Uncharacterized protein</fullName>
    </submittedName>
</protein>
<comment type="caution">
    <text evidence="1">The sequence shown here is derived from an EMBL/GenBank/DDBJ whole genome shotgun (WGS) entry which is preliminary data.</text>
</comment>
<accession>A0A0F9TCN8</accession>
<gene>
    <name evidence="1" type="ORF">LCGC14_0408330</name>
</gene>
<proteinExistence type="predicted"/>